<sequence length="105" mass="11819">MEMQIEDEYSHDRLITDFGEIDGAHTVRTLNDQYILHSISSVDFFKEPLAKENESTAFTFDISYSSRIFQGIMPDRVAAGVSTAGNPQFKALQKIDPTVKLLCLC</sequence>
<comment type="caution">
    <text evidence="1">The sequence shown here is derived from an EMBL/GenBank/DDBJ whole genome shotgun (WGS) entry which is preliminary data.</text>
</comment>
<gene>
    <name evidence="1" type="ORF">GcM1_163001</name>
</gene>
<evidence type="ECO:0000313" key="2">
    <source>
        <dbReference type="Proteomes" id="UP000285326"/>
    </source>
</evidence>
<dbReference type="Proteomes" id="UP000285326">
    <property type="component" value="Unassembled WGS sequence"/>
</dbReference>
<name>A0A420J8H2_9PEZI</name>
<proteinExistence type="predicted"/>
<evidence type="ECO:0000313" key="1">
    <source>
        <dbReference type="EMBL" id="RKF83069.1"/>
    </source>
</evidence>
<dbReference type="AlphaFoldDB" id="A0A420J8H2"/>
<reference evidence="1 2" key="1">
    <citation type="journal article" date="2018" name="BMC Genomics">
        <title>Comparative genome analyses reveal sequence features reflecting distinct modes of host-adaptation between dicot and monocot powdery mildew.</title>
        <authorList>
            <person name="Wu Y."/>
            <person name="Ma X."/>
            <person name="Pan Z."/>
            <person name="Kale S.D."/>
            <person name="Song Y."/>
            <person name="King H."/>
            <person name="Zhang Q."/>
            <person name="Presley C."/>
            <person name="Deng X."/>
            <person name="Wei C.I."/>
            <person name="Xiao S."/>
        </authorList>
    </citation>
    <scope>NUCLEOTIDE SEQUENCE [LARGE SCALE GENOMIC DNA]</scope>
    <source>
        <strain evidence="1">UMSG1</strain>
    </source>
</reference>
<dbReference type="EMBL" id="MCBS01016391">
    <property type="protein sequence ID" value="RKF83069.1"/>
    <property type="molecule type" value="Genomic_DNA"/>
</dbReference>
<accession>A0A420J8H2</accession>
<protein>
    <submittedName>
        <fullName evidence="1">Uncharacterized protein</fullName>
    </submittedName>
</protein>
<organism evidence="1 2">
    <name type="scientific">Golovinomyces cichoracearum</name>
    <dbReference type="NCBI Taxonomy" id="62708"/>
    <lineage>
        <taxon>Eukaryota</taxon>
        <taxon>Fungi</taxon>
        <taxon>Dikarya</taxon>
        <taxon>Ascomycota</taxon>
        <taxon>Pezizomycotina</taxon>
        <taxon>Leotiomycetes</taxon>
        <taxon>Erysiphales</taxon>
        <taxon>Erysiphaceae</taxon>
        <taxon>Golovinomyces</taxon>
    </lineage>
</organism>